<feature type="region of interest" description="Disordered" evidence="1">
    <location>
        <begin position="428"/>
        <end position="495"/>
    </location>
</feature>
<name>A0A9P6VV75_RHOMI</name>
<evidence type="ECO:0000256" key="1">
    <source>
        <dbReference type="SAM" id="MobiDB-lite"/>
    </source>
</evidence>
<evidence type="ECO:0000313" key="3">
    <source>
        <dbReference type="Proteomes" id="UP000777482"/>
    </source>
</evidence>
<reference evidence="2 3" key="1">
    <citation type="submission" date="2020-11" db="EMBL/GenBank/DDBJ databases">
        <title>Kefir isolates.</title>
        <authorList>
            <person name="Marcisauskas S."/>
            <person name="Kim Y."/>
            <person name="Blasche S."/>
        </authorList>
    </citation>
    <scope>NUCLEOTIDE SEQUENCE [LARGE SCALE GENOMIC DNA]</scope>
    <source>
        <strain evidence="2 3">KR</strain>
    </source>
</reference>
<organism evidence="2 3">
    <name type="scientific">Rhodotorula mucilaginosa</name>
    <name type="common">Yeast</name>
    <name type="synonym">Rhodotorula rubra</name>
    <dbReference type="NCBI Taxonomy" id="5537"/>
    <lineage>
        <taxon>Eukaryota</taxon>
        <taxon>Fungi</taxon>
        <taxon>Dikarya</taxon>
        <taxon>Basidiomycota</taxon>
        <taxon>Pucciniomycotina</taxon>
        <taxon>Microbotryomycetes</taxon>
        <taxon>Sporidiobolales</taxon>
        <taxon>Sporidiobolaceae</taxon>
        <taxon>Rhodotorula</taxon>
    </lineage>
</organism>
<dbReference type="AlphaFoldDB" id="A0A9P6VV75"/>
<feature type="compositionally biased region" description="Acidic residues" evidence="1">
    <location>
        <begin position="441"/>
        <end position="457"/>
    </location>
</feature>
<dbReference type="Proteomes" id="UP000777482">
    <property type="component" value="Unassembled WGS sequence"/>
</dbReference>
<evidence type="ECO:0008006" key="4">
    <source>
        <dbReference type="Google" id="ProtNLM"/>
    </source>
</evidence>
<sequence>MYSSDIESDPPSGPRPESLLLKLPEEILAHILLHVAHVDKDLLDDALESVRSVMLTCRRLVPAATHALYFSPEFSNIHFSSAYDRSLMYKAWLFRKNLLDRPGLAEMVRNLSHLPRWVAALPQPGRTRRAASAIARSVVQDEYQRQVLQLATAATSVGVVLTDPEDASKVGAILATRRLSNVRVAYLSSMSAPIPALAAFLEGFRSGGESGTPARPRDRDGMFDIDKAACFLPSDVAKLKKLRYRVMFERERLDFDSTILEQRVEHNTITDFAIDCDTPLDDYRVYREHYSDPSWYDVETITYPHALFELFPSLENLLLSHGGEMTIKKLELLADTSPALKVLNLPFTFWDVDMADLVELKRGGLSLFETQLLTTLDRLEQLRRVDLGILPYSTNRPAKAFRRWAKGRGVRLSVSWCMGPRDYDYTQCHSFDNDPRPGEPTSDESSSDDYGSDDLGSEEAQKTPSASALSPSSRSGAPFGPKRNRRPEQARTSRRYWVRRGAPVSATCSKPLLLELPEEVLEHILFGVSGAEEGFLGDHSTAWERRKELESARAVMLTCKRLVPAATRALYFSPDFYTNFHDAHRSSKCYERSLHRASLFLQNLFDKPELAAMIRNLTDLPMLAAALPTAREISSTASATDRSLAQDVYQCQVLQLATAATSVGVLLTDPENASKVGAVLATRRLSHLRVAYECKMRAPISTFAAFLEAMRSNGDGNAPVFPALQICMSFDGFSERPRRHIDRARVLNYEVIDLDISIEWIDIDQAAYFLPSDIAKLARLRYHLPFELERDPDLDYDLDGFNFDAARLEQRVKHNAIKAFAIESDITYEQEVPFDYYWEPWQYEVPTIDYPLALFGLFPSLEELTLSHGGKMTVEKLELLADTSPNLKVLRLPLTYWTPEQDLHKGDSGETCPFEMQLMATLDRLDSLKVANLGLLPSHSKSPGKAFRRWAKKRKLKVVINWCYDEDALSTGEEFSGNDSSSA</sequence>
<dbReference type="OrthoDB" id="2531282at2759"/>
<gene>
    <name evidence="2" type="ORF">C6P46_001413</name>
</gene>
<keyword evidence="3" id="KW-1185">Reference proteome</keyword>
<comment type="caution">
    <text evidence="2">The sequence shown here is derived from an EMBL/GenBank/DDBJ whole genome shotgun (WGS) entry which is preliminary data.</text>
</comment>
<proteinExistence type="predicted"/>
<protein>
    <recommendedName>
        <fullName evidence="4">F-box domain-containing protein</fullName>
    </recommendedName>
</protein>
<dbReference type="SUPFAM" id="SSF52047">
    <property type="entry name" value="RNI-like"/>
    <property type="match status" value="1"/>
</dbReference>
<accession>A0A9P6VV75</accession>
<feature type="compositionally biased region" description="Low complexity" evidence="1">
    <location>
        <begin position="464"/>
        <end position="478"/>
    </location>
</feature>
<dbReference type="EMBL" id="PUHQ01000139">
    <property type="protein sequence ID" value="KAG0654769.1"/>
    <property type="molecule type" value="Genomic_DNA"/>
</dbReference>
<evidence type="ECO:0000313" key="2">
    <source>
        <dbReference type="EMBL" id="KAG0654769.1"/>
    </source>
</evidence>